<dbReference type="InterPro" id="IPR049362">
    <property type="entry name" value="TTI1_rpt"/>
</dbReference>
<dbReference type="STRING" id="742152.A0A2H3J567"/>
<dbReference type="Pfam" id="PF24173">
    <property type="entry name" value="TPR_TTI1_N"/>
    <property type="match status" value="1"/>
</dbReference>
<gene>
    <name evidence="4" type="ORF">WOLCODRAFT_94405</name>
</gene>
<dbReference type="GO" id="GO:0005737">
    <property type="term" value="C:cytoplasm"/>
    <property type="evidence" value="ECO:0007669"/>
    <property type="project" value="TreeGrafter"/>
</dbReference>
<dbReference type="InterPro" id="IPR016024">
    <property type="entry name" value="ARM-type_fold"/>
</dbReference>
<feature type="domain" description="TTI1 C-terminal TPR" evidence="3">
    <location>
        <begin position="817"/>
        <end position="1091"/>
    </location>
</feature>
<dbReference type="InterPro" id="IPR057567">
    <property type="entry name" value="TPR_TTI1_C"/>
</dbReference>
<evidence type="ECO:0000259" key="2">
    <source>
        <dbReference type="Pfam" id="PF24173"/>
    </source>
</evidence>
<keyword evidence="5" id="KW-1185">Reference proteome</keyword>
<dbReference type="Pfam" id="PF24181">
    <property type="entry name" value="TPR_TTI1_C"/>
    <property type="match status" value="1"/>
</dbReference>
<dbReference type="InterPro" id="IPR052587">
    <property type="entry name" value="TELO2-interacting_protein_1"/>
</dbReference>
<dbReference type="PANTHER" id="PTHR18460">
    <property type="entry name" value="TEL2 INTERACTING PROTEIN 1 TTI1 FAMILY MEMBER"/>
    <property type="match status" value="1"/>
</dbReference>
<evidence type="ECO:0000313" key="4">
    <source>
        <dbReference type="EMBL" id="PCH33889.1"/>
    </source>
</evidence>
<dbReference type="OrthoDB" id="49511at2759"/>
<evidence type="ECO:0000313" key="5">
    <source>
        <dbReference type="Proteomes" id="UP000218811"/>
    </source>
</evidence>
<dbReference type="Gene3D" id="1.25.10.10">
    <property type="entry name" value="Leucine-rich Repeat Variant"/>
    <property type="match status" value="1"/>
</dbReference>
<dbReference type="EMBL" id="KB467831">
    <property type="protein sequence ID" value="PCH33889.1"/>
    <property type="molecule type" value="Genomic_DNA"/>
</dbReference>
<feature type="domain" description="TTI1 N-terminal TPR" evidence="2">
    <location>
        <begin position="15"/>
        <end position="383"/>
    </location>
</feature>
<evidence type="ECO:0008006" key="6">
    <source>
        <dbReference type="Google" id="ProtNLM"/>
    </source>
</evidence>
<dbReference type="Pfam" id="PF21547">
    <property type="entry name" value="TTI1"/>
    <property type="match status" value="1"/>
</dbReference>
<feature type="compositionally biased region" description="Basic and acidic residues" evidence="1">
    <location>
        <begin position="866"/>
        <end position="876"/>
    </location>
</feature>
<dbReference type="SUPFAM" id="SSF48371">
    <property type="entry name" value="ARM repeat"/>
    <property type="match status" value="1"/>
</dbReference>
<dbReference type="Proteomes" id="UP000218811">
    <property type="component" value="Unassembled WGS sequence"/>
</dbReference>
<sequence length="1125" mass="123439">MPIIMQCDEDSQATFQKLKVSCVPLLQNSLLIPAAIPTVLKLLLEVFDTLRTVQDSGHALRTPLITYVFFPLSSILRRNTLSTIPDQVLERILNILGILCESWWWELDETTWEQVFMLCSAILGGIDSKGKDKVRDDETKEATVRCLWTLLRERTPDQDPFGPTHPPRMAKILTRFQTHAQTRTFTPVLGQTLDTLLVASESPHLSLQRSSLQVLHVLVQGYLPNNFTPTVLPGVVSIMGRIALATGSSKTWANGEVVAAALQVMQAIIIRSIGDEICVKEGAVKGLASLEDLADLVDAAGTNDTPTAGERIPYMTARTTTWLHGTASQLHIAMNALTSLVNHPNPSALLALVDFSEVVLSATTLTVPQSQPLLLCLLLSLSGSSFTDVSTKASAALRHMLSPASKIRHTLLPVLMQISKDNLSALPRLILSHSDAKVEHVAGLIESVCRLSLALEGNSGSGVSQVSAGISILLGPAGGIEKWGWSLLAVLEFTDSPIMAARRPPAQLMLETDWSSPNAIQFPELTLEHVTSRSAHAAIEQMLRSMGRAGRKHCDFAIDWFLAVGMNRRGRRAVAALWCACRLLEGVSGVCLDASHPHESGISSRPSRRIEKLARGVARRISDLWMNSGEDEDSHAQERMLPSQAEEGVLVEHVKGLTTVRATPNAVPRPTARPSLPQPLLHKCVSLQILAVTAGILEARFAPLLLHTLYPILHSIVSDSPLVSSTALAALDCITRSTSYASPANLLLSNFDYALDAVSRRLTRRWLDIDATKVLVVLVRLVGADVVQKAGDVVEECFDRLDEFHGYEVLVDGLVEVLTEVVKVVEDSEQPAGEDVRPTNSNTPEEDVKGPHAFVEWYERRHNRPMEINDSIRDEAPPTGESGGPVPDLDPNAKPSMTPSQALTQQIISRSFSFLTHGSPVVRMRMLMLLTSAVAVVPESALPTIHQLWPYILNRFSDQEPFVVSAAASLVEALATHKGDFMFRRIWDDIWPRFRAVLDKLSVADSTNALARRDHGGVGTESAYTHSHRLYRSLLRTMTAAVTSVQVRDSAVWEVILAFRHFLHCRAHEELQARARALYSAICLKNEDAVWLALSATQGQIDASMSFLTESRWDIGQNMALIFSH</sequence>
<evidence type="ECO:0000256" key="1">
    <source>
        <dbReference type="SAM" id="MobiDB-lite"/>
    </source>
</evidence>
<dbReference type="OMA" id="PHPKKPW"/>
<evidence type="ECO:0000259" key="3">
    <source>
        <dbReference type="Pfam" id="PF24181"/>
    </source>
</evidence>
<dbReference type="PANTHER" id="PTHR18460:SF3">
    <property type="entry name" value="TELO2-INTERACTING PROTEIN 1 HOMOLOG"/>
    <property type="match status" value="1"/>
</dbReference>
<dbReference type="AlphaFoldDB" id="A0A2H3J567"/>
<proteinExistence type="predicted"/>
<accession>A0A2H3J567</accession>
<protein>
    <recommendedName>
        <fullName evidence="6">ARM repeat-containing protein</fullName>
    </recommendedName>
</protein>
<organism evidence="4 5">
    <name type="scientific">Wolfiporia cocos (strain MD-104)</name>
    <name type="common">Brown rot fungus</name>
    <dbReference type="NCBI Taxonomy" id="742152"/>
    <lineage>
        <taxon>Eukaryota</taxon>
        <taxon>Fungi</taxon>
        <taxon>Dikarya</taxon>
        <taxon>Basidiomycota</taxon>
        <taxon>Agaricomycotina</taxon>
        <taxon>Agaricomycetes</taxon>
        <taxon>Polyporales</taxon>
        <taxon>Phaeolaceae</taxon>
        <taxon>Wolfiporia</taxon>
    </lineage>
</organism>
<name>A0A2H3J567_WOLCO</name>
<dbReference type="InterPro" id="IPR057566">
    <property type="entry name" value="TPR_TTI1_N"/>
</dbReference>
<dbReference type="InterPro" id="IPR011989">
    <property type="entry name" value="ARM-like"/>
</dbReference>
<reference evidence="4 5" key="1">
    <citation type="journal article" date="2012" name="Science">
        <title>The Paleozoic origin of enzymatic lignin decomposition reconstructed from 31 fungal genomes.</title>
        <authorList>
            <person name="Floudas D."/>
            <person name="Binder M."/>
            <person name="Riley R."/>
            <person name="Barry K."/>
            <person name="Blanchette R.A."/>
            <person name="Henrissat B."/>
            <person name="Martinez A.T."/>
            <person name="Otillar R."/>
            <person name="Spatafora J.W."/>
            <person name="Yadav J.S."/>
            <person name="Aerts A."/>
            <person name="Benoit I."/>
            <person name="Boyd A."/>
            <person name="Carlson A."/>
            <person name="Copeland A."/>
            <person name="Coutinho P.M."/>
            <person name="de Vries R.P."/>
            <person name="Ferreira P."/>
            <person name="Findley K."/>
            <person name="Foster B."/>
            <person name="Gaskell J."/>
            <person name="Glotzer D."/>
            <person name="Gorecki P."/>
            <person name="Heitman J."/>
            <person name="Hesse C."/>
            <person name="Hori C."/>
            <person name="Igarashi K."/>
            <person name="Jurgens J.A."/>
            <person name="Kallen N."/>
            <person name="Kersten P."/>
            <person name="Kohler A."/>
            <person name="Kuees U."/>
            <person name="Kumar T.K.A."/>
            <person name="Kuo A."/>
            <person name="LaButti K."/>
            <person name="Larrondo L.F."/>
            <person name="Lindquist E."/>
            <person name="Ling A."/>
            <person name="Lombard V."/>
            <person name="Lucas S."/>
            <person name="Lundell T."/>
            <person name="Martin R."/>
            <person name="McLaughlin D.J."/>
            <person name="Morgenstern I."/>
            <person name="Morin E."/>
            <person name="Murat C."/>
            <person name="Nagy L.G."/>
            <person name="Nolan M."/>
            <person name="Ohm R.A."/>
            <person name="Patyshakuliyeva A."/>
            <person name="Rokas A."/>
            <person name="Ruiz-Duenas F.J."/>
            <person name="Sabat G."/>
            <person name="Salamov A."/>
            <person name="Samejima M."/>
            <person name="Schmutz J."/>
            <person name="Slot J.C."/>
            <person name="St John F."/>
            <person name="Stenlid J."/>
            <person name="Sun H."/>
            <person name="Sun S."/>
            <person name="Syed K."/>
            <person name="Tsang A."/>
            <person name="Wiebenga A."/>
            <person name="Young D."/>
            <person name="Pisabarro A."/>
            <person name="Eastwood D.C."/>
            <person name="Martin F."/>
            <person name="Cullen D."/>
            <person name="Grigoriev I.V."/>
            <person name="Hibbett D.S."/>
        </authorList>
    </citation>
    <scope>NUCLEOTIDE SEQUENCE [LARGE SCALE GENOMIC DNA]</scope>
    <source>
        <strain evidence="4 5">MD-104</strain>
    </source>
</reference>
<feature type="region of interest" description="Disordered" evidence="1">
    <location>
        <begin position="828"/>
        <end position="848"/>
    </location>
</feature>
<feature type="region of interest" description="Disordered" evidence="1">
    <location>
        <begin position="866"/>
        <end position="898"/>
    </location>
</feature>